<feature type="domain" description="EAL" evidence="4">
    <location>
        <begin position="187"/>
        <end position="440"/>
    </location>
</feature>
<feature type="compositionally biased region" description="Basic residues" evidence="2">
    <location>
        <begin position="1"/>
        <end position="10"/>
    </location>
</feature>
<dbReference type="SUPFAM" id="SSF52172">
    <property type="entry name" value="CheY-like"/>
    <property type="match status" value="1"/>
</dbReference>
<evidence type="ECO:0000313" key="6">
    <source>
        <dbReference type="Proteomes" id="UP000290849"/>
    </source>
</evidence>
<organism evidence="5 6">
    <name type="scientific">Achromobacter aloeverae</name>
    <dbReference type="NCBI Taxonomy" id="1750518"/>
    <lineage>
        <taxon>Bacteria</taxon>
        <taxon>Pseudomonadati</taxon>
        <taxon>Pseudomonadota</taxon>
        <taxon>Betaproteobacteria</taxon>
        <taxon>Burkholderiales</taxon>
        <taxon>Alcaligenaceae</taxon>
        <taxon>Achromobacter</taxon>
    </lineage>
</organism>
<gene>
    <name evidence="5" type="ORF">C7R54_23970</name>
</gene>
<dbReference type="Pfam" id="PF00563">
    <property type="entry name" value="EAL"/>
    <property type="match status" value="1"/>
</dbReference>
<dbReference type="InterPro" id="IPR001633">
    <property type="entry name" value="EAL_dom"/>
</dbReference>
<reference evidence="5 6" key="1">
    <citation type="journal article" date="2017" name="Int. J. Syst. Evol. Microbiol.">
        <title>Achromobacter aloeverae sp. nov., isolated from the root of Aloe vera (L.) Burm.f.</title>
        <authorList>
            <person name="Kuncharoen N."/>
            <person name="Muramatsu Y."/>
            <person name="Shibata C."/>
            <person name="Kamakura Y."/>
            <person name="Nakagawa Y."/>
            <person name="Tanasupawat S."/>
        </authorList>
    </citation>
    <scope>NUCLEOTIDE SEQUENCE [LARGE SCALE GENOMIC DNA]</scope>
    <source>
        <strain evidence="5 6">AVA-1</strain>
    </source>
</reference>
<evidence type="ECO:0000259" key="4">
    <source>
        <dbReference type="PROSITE" id="PS50883"/>
    </source>
</evidence>
<feature type="domain" description="Response regulatory" evidence="3">
    <location>
        <begin position="42"/>
        <end position="164"/>
    </location>
</feature>
<dbReference type="SMART" id="SM00052">
    <property type="entry name" value="EAL"/>
    <property type="match status" value="1"/>
</dbReference>
<evidence type="ECO:0000259" key="3">
    <source>
        <dbReference type="PROSITE" id="PS50110"/>
    </source>
</evidence>
<comment type="caution">
    <text evidence="5">The sequence shown here is derived from an EMBL/GenBank/DDBJ whole genome shotgun (WGS) entry which is preliminary data.</text>
</comment>
<dbReference type="CDD" id="cd01948">
    <property type="entry name" value="EAL"/>
    <property type="match status" value="1"/>
</dbReference>
<accession>A0A4Q1HDR6</accession>
<dbReference type="OrthoDB" id="9813903at2"/>
<protein>
    <submittedName>
        <fullName evidence="5">Diguanylate cyclase</fullName>
    </submittedName>
</protein>
<dbReference type="EMBL" id="PYAL01000008">
    <property type="protein sequence ID" value="RXN84446.1"/>
    <property type="molecule type" value="Genomic_DNA"/>
</dbReference>
<keyword evidence="1" id="KW-0597">Phosphoprotein</keyword>
<proteinExistence type="predicted"/>
<dbReference type="Gene3D" id="3.20.20.450">
    <property type="entry name" value="EAL domain"/>
    <property type="match status" value="1"/>
</dbReference>
<dbReference type="Proteomes" id="UP000290849">
    <property type="component" value="Unassembled WGS sequence"/>
</dbReference>
<dbReference type="Pfam" id="PF00072">
    <property type="entry name" value="Response_reg"/>
    <property type="match status" value="1"/>
</dbReference>
<feature type="region of interest" description="Disordered" evidence="2">
    <location>
        <begin position="167"/>
        <end position="189"/>
    </location>
</feature>
<dbReference type="InterPro" id="IPR050706">
    <property type="entry name" value="Cyclic-di-GMP_PDE-like"/>
</dbReference>
<dbReference type="GO" id="GO:0000160">
    <property type="term" value="P:phosphorelay signal transduction system"/>
    <property type="evidence" value="ECO:0007669"/>
    <property type="project" value="InterPro"/>
</dbReference>
<dbReference type="SUPFAM" id="SSF141868">
    <property type="entry name" value="EAL domain-like"/>
    <property type="match status" value="1"/>
</dbReference>
<dbReference type="PANTHER" id="PTHR33121:SF79">
    <property type="entry name" value="CYCLIC DI-GMP PHOSPHODIESTERASE PDED-RELATED"/>
    <property type="match status" value="1"/>
</dbReference>
<dbReference type="SMART" id="SM00448">
    <property type="entry name" value="REC"/>
    <property type="match status" value="1"/>
</dbReference>
<feature type="region of interest" description="Disordered" evidence="2">
    <location>
        <begin position="1"/>
        <end position="20"/>
    </location>
</feature>
<dbReference type="PANTHER" id="PTHR33121">
    <property type="entry name" value="CYCLIC DI-GMP PHOSPHODIESTERASE PDEF"/>
    <property type="match status" value="1"/>
</dbReference>
<keyword evidence="6" id="KW-1185">Reference proteome</keyword>
<dbReference type="PROSITE" id="PS50110">
    <property type="entry name" value="RESPONSE_REGULATORY"/>
    <property type="match status" value="1"/>
</dbReference>
<name>A0A4Q1HDR6_9BURK</name>
<evidence type="ECO:0000313" key="5">
    <source>
        <dbReference type="EMBL" id="RXN84446.1"/>
    </source>
</evidence>
<dbReference type="AlphaFoldDB" id="A0A4Q1HDR6"/>
<dbReference type="PROSITE" id="PS50883">
    <property type="entry name" value="EAL"/>
    <property type="match status" value="1"/>
</dbReference>
<dbReference type="InterPro" id="IPR011006">
    <property type="entry name" value="CheY-like_superfamily"/>
</dbReference>
<dbReference type="InterPro" id="IPR035919">
    <property type="entry name" value="EAL_sf"/>
</dbReference>
<dbReference type="InterPro" id="IPR001789">
    <property type="entry name" value="Sig_transdc_resp-reg_receiver"/>
</dbReference>
<sequence length="466" mass="51216">MARRWSRPRPCRAAGTRPSPCCHAAPRRRVERGANVLPTLRSILVVDDSLYQRRHTASLCRDLGIASVHEAGDGEEALAVLDTLRPLPQVIVVDIEMRGMDGVELIEQLRIRNTLVDLVIASGRESAMIDSVVAIALDMGFNVLAGLEKPVTREALGHALDTYGVAARPRRGAGTEEEQGREQEQAPPIPPGMLEAALTQGQVHVEYQPKVDMNTGLVRGVEALARWRHPRLGDVPPARFIPLAEQYGLIQPLTFAVMEQALAQMASWNSRGLRLTLSINLSPLLLDWPGLVHDIMAVVHRFQVPTEQVSFEITESSLVDPGGHARGLLARLRLRGFGLSIDDYGTGFSSMQQLARIPFTELKIDRSFVHGAIKRKNLRVILKAAIDMAQQMGLVSTAEGIETEEDWQLLRELGCMVGQGYFIARPMAGSGIPGWLRQHRHRVDGLREGLGRPVRGARQAGDVVAP</sequence>
<feature type="modified residue" description="4-aspartylphosphate" evidence="1">
    <location>
        <position position="94"/>
    </location>
</feature>
<dbReference type="Gene3D" id="3.40.50.2300">
    <property type="match status" value="1"/>
</dbReference>
<evidence type="ECO:0000256" key="1">
    <source>
        <dbReference type="PROSITE-ProRule" id="PRU00169"/>
    </source>
</evidence>
<dbReference type="GO" id="GO:0071111">
    <property type="term" value="F:cyclic-guanylate-specific phosphodiesterase activity"/>
    <property type="evidence" value="ECO:0007669"/>
    <property type="project" value="InterPro"/>
</dbReference>
<evidence type="ECO:0000256" key="2">
    <source>
        <dbReference type="SAM" id="MobiDB-lite"/>
    </source>
</evidence>